<evidence type="ECO:0000313" key="2">
    <source>
        <dbReference type="EMBL" id="KAF2963353.1"/>
    </source>
</evidence>
<evidence type="ECO:0000313" key="3">
    <source>
        <dbReference type="Proteomes" id="UP000481858"/>
    </source>
</evidence>
<dbReference type="OrthoDB" id="5402147at2759"/>
<gene>
    <name evidence="2" type="ORF">GQX73_g10219</name>
</gene>
<dbReference type="InParanoid" id="A0A7C8ML53"/>
<feature type="compositionally biased region" description="Polar residues" evidence="1">
    <location>
        <begin position="20"/>
        <end position="42"/>
    </location>
</feature>
<keyword evidence="3" id="KW-1185">Reference proteome</keyword>
<accession>A0A7C8ML53</accession>
<name>A0A7C8ML53_9PEZI</name>
<feature type="region of interest" description="Disordered" evidence="1">
    <location>
        <begin position="310"/>
        <end position="332"/>
    </location>
</feature>
<feature type="compositionally biased region" description="Basic and acidic residues" evidence="1">
    <location>
        <begin position="323"/>
        <end position="332"/>
    </location>
</feature>
<feature type="region of interest" description="Disordered" evidence="1">
    <location>
        <begin position="55"/>
        <end position="95"/>
    </location>
</feature>
<dbReference type="Proteomes" id="UP000481858">
    <property type="component" value="Unassembled WGS sequence"/>
</dbReference>
<dbReference type="EMBL" id="WUBL01000211">
    <property type="protein sequence ID" value="KAF2963353.1"/>
    <property type="molecule type" value="Genomic_DNA"/>
</dbReference>
<feature type="region of interest" description="Disordered" evidence="1">
    <location>
        <begin position="509"/>
        <end position="543"/>
    </location>
</feature>
<feature type="compositionally biased region" description="Polar residues" evidence="1">
    <location>
        <begin position="1"/>
        <end position="12"/>
    </location>
</feature>
<organism evidence="2 3">
    <name type="scientific">Xylaria multiplex</name>
    <dbReference type="NCBI Taxonomy" id="323545"/>
    <lineage>
        <taxon>Eukaryota</taxon>
        <taxon>Fungi</taxon>
        <taxon>Dikarya</taxon>
        <taxon>Ascomycota</taxon>
        <taxon>Pezizomycotina</taxon>
        <taxon>Sordariomycetes</taxon>
        <taxon>Xylariomycetidae</taxon>
        <taxon>Xylariales</taxon>
        <taxon>Xylariaceae</taxon>
        <taxon>Xylaria</taxon>
    </lineage>
</organism>
<feature type="region of interest" description="Disordered" evidence="1">
    <location>
        <begin position="400"/>
        <end position="434"/>
    </location>
</feature>
<protein>
    <submittedName>
        <fullName evidence="2">Uncharacterized protein</fullName>
    </submittedName>
</protein>
<feature type="region of interest" description="Disordered" evidence="1">
    <location>
        <begin position="1"/>
        <end position="42"/>
    </location>
</feature>
<proteinExistence type="predicted"/>
<feature type="compositionally biased region" description="Polar residues" evidence="1">
    <location>
        <begin position="55"/>
        <end position="67"/>
    </location>
</feature>
<comment type="caution">
    <text evidence="2">The sequence shown here is derived from an EMBL/GenBank/DDBJ whole genome shotgun (WGS) entry which is preliminary data.</text>
</comment>
<evidence type="ECO:0000256" key="1">
    <source>
        <dbReference type="SAM" id="MobiDB-lite"/>
    </source>
</evidence>
<sequence length="578" mass="64373">MAFHQPTRQATQRPFRPTLEDNNQNRTQSADAAQPAEESQTWVLFSPATDAGTTSSYLTSTHGSNITPGRARTNDFGSLDTIAPSEVSAGHQRSDSFVDAAEDEDDAELDSLDSHLPEFRSTPDFYISSEAGPHSTPVLPTHDGLGLFRLEQPGMGEDIQNRLYEFEQYNPRRIKRRRESIDLAARAELESEENQEIDRMRRIESWRLEQSRYLLEEVQKETRRRRRSMASASNTPQIAQRAEDATLNTIGGTTEGNADEEWHEQNLGDLSENRDSIWSRITRKVIQDLMGIDDKTLCIIFGEALPDEEELSSTPKASAIPSLKRDDSISRDSIPDSSWQVKMLERVAKELGLLVHQLSGHPGAFTAFNRIQQMPIPYAGLPAIPESTNYPVSRAVSHEEPTTLPKFQPTIPTSKPIDIPQARAPSNPVHSKSQLQADNGTVFTQDEWEQDLDIRLVFRYLRSRFLPRSNANSALSATSHLAASTTSTHDAAAKAARIRQHHPLVSRARNVERRKSKSTTVSNPTLFRPASSCASQSTRRSVRRSSCSSSRHYWDIGGSVGTGSMIATTGPMGSWGEV</sequence>
<dbReference type="AlphaFoldDB" id="A0A7C8ML53"/>
<reference evidence="2 3" key="1">
    <citation type="submission" date="2019-12" db="EMBL/GenBank/DDBJ databases">
        <title>Draft genome sequence of the ascomycete Xylaria multiplex DSM 110363.</title>
        <authorList>
            <person name="Buettner E."/>
            <person name="Kellner H."/>
        </authorList>
    </citation>
    <scope>NUCLEOTIDE SEQUENCE [LARGE SCALE GENOMIC DNA]</scope>
    <source>
        <strain evidence="2 3">DSM 110363</strain>
    </source>
</reference>
<feature type="region of interest" description="Disordered" evidence="1">
    <location>
        <begin position="223"/>
        <end position="243"/>
    </location>
</feature>